<accession>A0A0U3HUP9</accession>
<evidence type="ECO:0000313" key="3">
    <source>
        <dbReference type="Proteomes" id="UP000057181"/>
    </source>
</evidence>
<evidence type="ECO:0000313" key="4">
    <source>
        <dbReference type="Proteomes" id="UP000321155"/>
    </source>
</evidence>
<dbReference type="EMBL" id="CP013255">
    <property type="protein sequence ID" value="ALU41334.1"/>
    <property type="molecule type" value="Genomic_DNA"/>
</dbReference>
<keyword evidence="4" id="KW-1185">Reference proteome</keyword>
<gene>
    <name evidence="1" type="ORF">AS188_15670</name>
    <name evidence="2" type="ORF">KFL01_28900</name>
</gene>
<dbReference type="AlphaFoldDB" id="A0A0U3HUP9"/>
<dbReference type="KEGG" id="kfv:AS188_15670"/>
<name>A0A0U3HUP9_9MICC</name>
<geneLocation type="plasmid" evidence="1">
    <name>1</name>
</geneLocation>
<dbReference type="Proteomes" id="UP000057181">
    <property type="component" value="Plasmid 1"/>
</dbReference>
<proteinExistence type="predicted"/>
<sequence>MMCEVAGCGNESVTLLPVANYGAETLPEIAASPAWHCCAEHEELLCERYTAGVVLAIAEGEKAGRPLLPEDVQRVCDQLQSMRNPRARAVQAFLAGLPGTTRRSPE</sequence>
<dbReference type="EMBL" id="BJZR01000136">
    <property type="protein sequence ID" value="GEO93584.1"/>
    <property type="molecule type" value="Genomic_DNA"/>
</dbReference>
<reference evidence="2 4" key="2">
    <citation type="submission" date="2019-07" db="EMBL/GenBank/DDBJ databases">
        <title>Whole genome shotgun sequence of Kocuria flava NBRC 107626.</title>
        <authorList>
            <person name="Hosoyama A."/>
            <person name="Uohara A."/>
            <person name="Ohji S."/>
            <person name="Ichikawa N."/>
        </authorList>
    </citation>
    <scope>NUCLEOTIDE SEQUENCE [LARGE SCALE GENOMIC DNA]</scope>
    <source>
        <strain evidence="2 4">NBRC 107626</strain>
    </source>
</reference>
<organism evidence="1 3">
    <name type="scientific">Kocuria flava</name>
    <dbReference type="NCBI Taxonomy" id="446860"/>
    <lineage>
        <taxon>Bacteria</taxon>
        <taxon>Bacillati</taxon>
        <taxon>Actinomycetota</taxon>
        <taxon>Actinomycetes</taxon>
        <taxon>Micrococcales</taxon>
        <taxon>Micrococcaceae</taxon>
        <taxon>Kocuria</taxon>
    </lineage>
</organism>
<evidence type="ECO:0000313" key="1">
    <source>
        <dbReference type="EMBL" id="ALU41334.1"/>
    </source>
</evidence>
<dbReference type="Proteomes" id="UP000321155">
    <property type="component" value="Unassembled WGS sequence"/>
</dbReference>
<reference evidence="1 3" key="1">
    <citation type="submission" date="2015-11" db="EMBL/GenBank/DDBJ databases">
        <title>Complete Genome Sequence of Kocuria flava strain HO-9041.</title>
        <authorList>
            <person name="Zhou M."/>
            <person name="Dai J."/>
        </authorList>
    </citation>
    <scope>NUCLEOTIDE SEQUENCE [LARGE SCALE GENOMIC DNA]</scope>
    <source>
        <strain evidence="1 3">HO-9041</strain>
        <plasmid evidence="1 3">1</plasmid>
    </source>
</reference>
<protein>
    <submittedName>
        <fullName evidence="1">Uncharacterized protein</fullName>
    </submittedName>
</protein>
<evidence type="ECO:0000313" key="2">
    <source>
        <dbReference type="EMBL" id="GEO93584.1"/>
    </source>
</evidence>
<keyword evidence="1" id="KW-0614">Plasmid</keyword>